<feature type="domain" description="Aldehyde dehydrogenase" evidence="8">
    <location>
        <begin position="102"/>
        <end position="282"/>
    </location>
</feature>
<dbReference type="PROSITE" id="PS01223">
    <property type="entry name" value="PROA"/>
    <property type="match status" value="1"/>
</dbReference>
<evidence type="ECO:0000256" key="1">
    <source>
        <dbReference type="ARBA" id="ARBA00004985"/>
    </source>
</evidence>
<dbReference type="InterPro" id="IPR000965">
    <property type="entry name" value="GPR_dom"/>
</dbReference>
<accession>A0A2A5SZQ3</accession>
<dbReference type="NCBIfam" id="NF001221">
    <property type="entry name" value="PRK00197.1"/>
    <property type="match status" value="1"/>
</dbReference>
<keyword evidence="4 7" id="KW-0521">NADP</keyword>
<comment type="function">
    <text evidence="7">Catalyzes the NADPH-dependent reduction of L-glutamate 5-phosphate into L-glutamate 5-semialdehyde and phosphate. The product spontaneously undergoes cyclization to form 1-pyrroline-5-carboxylate.</text>
</comment>
<dbReference type="PIRSF" id="PIRSF000151">
    <property type="entry name" value="GPR"/>
    <property type="match status" value="1"/>
</dbReference>
<dbReference type="InterPro" id="IPR012134">
    <property type="entry name" value="Glu-5-SA_DH"/>
</dbReference>
<keyword evidence="2 7" id="KW-0028">Amino-acid biosynthesis</keyword>
<protein>
    <recommendedName>
        <fullName evidence="7">Gamma-glutamyl phosphate reductase</fullName>
        <shortName evidence="7">GPR</shortName>
        <ecNumber evidence="7">1.2.1.41</ecNumber>
    </recommendedName>
    <alternativeName>
        <fullName evidence="7">Glutamate-5-semialdehyde dehydrogenase</fullName>
    </alternativeName>
    <alternativeName>
        <fullName evidence="7">Glutamyl-gamma-semialdehyde dehydrogenase</fullName>
        <shortName evidence="7">GSA dehydrogenase</shortName>
    </alternativeName>
</protein>
<dbReference type="GO" id="GO:0050661">
    <property type="term" value="F:NADP binding"/>
    <property type="evidence" value="ECO:0007669"/>
    <property type="project" value="InterPro"/>
</dbReference>
<dbReference type="PANTHER" id="PTHR11063:SF8">
    <property type="entry name" value="DELTA-1-PYRROLINE-5-CARBOXYLATE SYNTHASE"/>
    <property type="match status" value="1"/>
</dbReference>
<evidence type="ECO:0000259" key="8">
    <source>
        <dbReference type="Pfam" id="PF00171"/>
    </source>
</evidence>
<dbReference type="SUPFAM" id="SSF53720">
    <property type="entry name" value="ALDH-like"/>
    <property type="match status" value="1"/>
</dbReference>
<dbReference type="RefSeq" id="WP_097357195.1">
    <property type="nucleotide sequence ID" value="NZ_CAWNJE010000022.1"/>
</dbReference>
<reference evidence="10" key="1">
    <citation type="submission" date="2017-04" db="EMBL/GenBank/DDBJ databases">
        <title>Genome evolution of the luminous symbionts of deep sea anglerfish.</title>
        <authorList>
            <person name="Hendry T.A."/>
        </authorList>
    </citation>
    <scope>NUCLEOTIDE SEQUENCE [LARGE SCALE GENOMIC DNA]</scope>
</reference>
<evidence type="ECO:0000256" key="2">
    <source>
        <dbReference type="ARBA" id="ARBA00022605"/>
    </source>
</evidence>
<dbReference type="Gene3D" id="3.40.605.10">
    <property type="entry name" value="Aldehyde Dehydrogenase, Chain A, domain 1"/>
    <property type="match status" value="1"/>
</dbReference>
<dbReference type="InterPro" id="IPR020593">
    <property type="entry name" value="G-glutamylP_reductase_CS"/>
</dbReference>
<dbReference type="Gene3D" id="3.40.309.10">
    <property type="entry name" value="Aldehyde Dehydrogenase, Chain A, domain 2"/>
    <property type="match status" value="1"/>
</dbReference>
<dbReference type="InterPro" id="IPR015590">
    <property type="entry name" value="Aldehyde_DH_dom"/>
</dbReference>
<dbReference type="EC" id="1.2.1.41" evidence="7"/>
<evidence type="ECO:0000256" key="7">
    <source>
        <dbReference type="HAMAP-Rule" id="MF_00412"/>
    </source>
</evidence>
<dbReference type="InterPro" id="IPR016163">
    <property type="entry name" value="Ald_DH_C"/>
</dbReference>
<keyword evidence="10" id="KW-1185">Reference proteome</keyword>
<dbReference type="InterPro" id="IPR016161">
    <property type="entry name" value="Ald_DH/histidinol_DH"/>
</dbReference>
<comment type="pathway">
    <text evidence="1 7">Amino-acid biosynthesis; L-proline biosynthesis; L-glutamate 5-semialdehyde from L-glutamate: step 2/2.</text>
</comment>
<evidence type="ECO:0000313" key="9">
    <source>
        <dbReference type="EMBL" id="PCS21381.1"/>
    </source>
</evidence>
<dbReference type="AlphaFoldDB" id="A0A2A5SZQ3"/>
<dbReference type="Pfam" id="PF00171">
    <property type="entry name" value="Aldedh"/>
    <property type="match status" value="1"/>
</dbReference>
<evidence type="ECO:0000313" key="10">
    <source>
        <dbReference type="Proteomes" id="UP000219020"/>
    </source>
</evidence>
<comment type="catalytic activity">
    <reaction evidence="6 7">
        <text>L-glutamate 5-semialdehyde + phosphate + NADP(+) = L-glutamyl 5-phosphate + NADPH + H(+)</text>
        <dbReference type="Rhea" id="RHEA:19541"/>
        <dbReference type="ChEBI" id="CHEBI:15378"/>
        <dbReference type="ChEBI" id="CHEBI:43474"/>
        <dbReference type="ChEBI" id="CHEBI:57783"/>
        <dbReference type="ChEBI" id="CHEBI:58066"/>
        <dbReference type="ChEBI" id="CHEBI:58274"/>
        <dbReference type="ChEBI" id="CHEBI:58349"/>
        <dbReference type="EC" id="1.2.1.41"/>
    </reaction>
</comment>
<proteinExistence type="inferred from homology"/>
<comment type="subcellular location">
    <subcellularLocation>
        <location evidence="7">Cytoplasm</location>
    </subcellularLocation>
</comment>
<keyword evidence="7" id="KW-0963">Cytoplasm</keyword>
<comment type="similarity">
    <text evidence="7">Belongs to the gamma-glutamyl phosphate reductase family.</text>
</comment>
<gene>
    <name evidence="7" type="primary">proA</name>
    <name evidence="9" type="ORF">BTN49_2920</name>
</gene>
<dbReference type="CDD" id="cd07079">
    <property type="entry name" value="ALDH_F18-19_ProA-GPR"/>
    <property type="match status" value="1"/>
</dbReference>
<dbReference type="PANTHER" id="PTHR11063">
    <property type="entry name" value="GLUTAMATE SEMIALDEHYDE DEHYDROGENASE"/>
    <property type="match status" value="1"/>
</dbReference>
<name>A0A2A5SZQ3_9GAMM</name>
<dbReference type="GO" id="GO:0005737">
    <property type="term" value="C:cytoplasm"/>
    <property type="evidence" value="ECO:0007669"/>
    <property type="project" value="UniProtKB-SubCell"/>
</dbReference>
<organism evidence="9 10">
    <name type="scientific">Candidatus Enterovibrio escicola</name>
    <dbReference type="NCBI Taxonomy" id="1927127"/>
    <lineage>
        <taxon>Bacteria</taxon>
        <taxon>Pseudomonadati</taxon>
        <taxon>Pseudomonadota</taxon>
        <taxon>Gammaproteobacteria</taxon>
        <taxon>Vibrionales</taxon>
        <taxon>Vibrionaceae</taxon>
        <taxon>Enterovibrio</taxon>
    </lineage>
</organism>
<evidence type="ECO:0000256" key="5">
    <source>
        <dbReference type="ARBA" id="ARBA00023002"/>
    </source>
</evidence>
<dbReference type="UniPathway" id="UPA00098">
    <property type="reaction ID" value="UER00360"/>
</dbReference>
<keyword evidence="5 7" id="KW-0560">Oxidoreductase</keyword>
<dbReference type="NCBIfam" id="TIGR00407">
    <property type="entry name" value="proA"/>
    <property type="match status" value="1"/>
</dbReference>
<dbReference type="EMBL" id="NBYY01000034">
    <property type="protein sequence ID" value="PCS21381.1"/>
    <property type="molecule type" value="Genomic_DNA"/>
</dbReference>
<evidence type="ECO:0000256" key="6">
    <source>
        <dbReference type="ARBA" id="ARBA00049024"/>
    </source>
</evidence>
<dbReference type="GeneID" id="66952493"/>
<keyword evidence="3 7" id="KW-0641">Proline biosynthesis</keyword>
<dbReference type="HAMAP" id="MF_00412">
    <property type="entry name" value="ProA"/>
    <property type="match status" value="1"/>
</dbReference>
<dbReference type="InterPro" id="IPR016162">
    <property type="entry name" value="Ald_DH_N"/>
</dbReference>
<evidence type="ECO:0000256" key="3">
    <source>
        <dbReference type="ARBA" id="ARBA00022650"/>
    </source>
</evidence>
<dbReference type="GO" id="GO:0004350">
    <property type="term" value="F:glutamate-5-semialdehyde dehydrogenase activity"/>
    <property type="evidence" value="ECO:0007669"/>
    <property type="project" value="UniProtKB-UniRule"/>
</dbReference>
<dbReference type="Proteomes" id="UP000219020">
    <property type="component" value="Unassembled WGS sequence"/>
</dbReference>
<comment type="caution">
    <text evidence="9">The sequence shown here is derived from an EMBL/GenBank/DDBJ whole genome shotgun (WGS) entry which is preliminary data.</text>
</comment>
<evidence type="ECO:0000256" key="4">
    <source>
        <dbReference type="ARBA" id="ARBA00022857"/>
    </source>
</evidence>
<sequence>MNLQSIGCAAQNAAYVLAVASTEQKDKALSVIADELEVNTLPILRANAKDIDAGKIAGLPDAMLDRLLLDKSRLEDISADISNVISLSDPVGSEIDCRVLRNGMTLSRRREPIGVIGVIYEARPNVTIDIASLCLKAGNASILRGGRETFHSNMELIKVIQTSLEKVGLPTSTVQYIAKPDRELVSELLRLDNYVDMIIPRGGITLCKMCKENSTIPVIIGGFGISHMYIDKSANLDRALAVIINAKVQRPSACNALDTLLVHNDIAETLLQKLTPMFNKHRLKIFAKKSALPLLNCVDDLHEASDCDFDIEWLSYTLGISLVADVNSALRHMRDHNANHSDAILTNDLSVAEVFIKGAGSAVVYVNASTRFTDGAQFGLGSEVAVSTQKLHVRGPMGLEDLTTYKWVGKADYLSRP</sequence>
<dbReference type="GO" id="GO:0055129">
    <property type="term" value="P:L-proline biosynthetic process"/>
    <property type="evidence" value="ECO:0007669"/>
    <property type="project" value="UniProtKB-UniRule"/>
</dbReference>